<dbReference type="SMART" id="SM01126">
    <property type="entry name" value="DDE_Tnp_IS1595"/>
    <property type="match status" value="1"/>
</dbReference>
<dbReference type="KEGG" id="oar:OA238_c32850"/>
<dbReference type="eggNOG" id="COG3677">
    <property type="taxonomic scope" value="Bacteria"/>
</dbReference>
<organism evidence="2 3">
    <name type="scientific">Octadecabacter arcticus 238</name>
    <dbReference type="NCBI Taxonomy" id="391616"/>
    <lineage>
        <taxon>Bacteria</taxon>
        <taxon>Pseudomonadati</taxon>
        <taxon>Pseudomonadota</taxon>
        <taxon>Alphaproteobacteria</taxon>
        <taxon>Rhodobacterales</taxon>
        <taxon>Roseobacteraceae</taxon>
        <taxon>Octadecabacter</taxon>
    </lineage>
</organism>
<keyword evidence="3" id="KW-1185">Reference proteome</keyword>
<evidence type="ECO:0000313" key="3">
    <source>
        <dbReference type="Proteomes" id="UP000004688"/>
    </source>
</evidence>
<reference evidence="2 3" key="1">
    <citation type="journal article" date="2013" name="PLoS ONE">
        <title>Poles Apart: Arctic and Antarctic Octadecabacter strains Share High Genome Plasticity and a New Type of Xanthorhodopsin.</title>
        <authorList>
            <person name="Vollmers J."/>
            <person name="Voget S."/>
            <person name="Dietrich S."/>
            <person name="Gollnow K."/>
            <person name="Smits M."/>
            <person name="Meyer K."/>
            <person name="Brinkhoff T."/>
            <person name="Simon M."/>
            <person name="Daniel R."/>
        </authorList>
    </citation>
    <scope>NUCLEOTIDE SEQUENCE [LARGE SCALE GENOMIC DNA]</scope>
    <source>
        <strain evidence="2 3">238</strain>
    </source>
</reference>
<proteinExistence type="predicted"/>
<dbReference type="Pfam" id="PF12762">
    <property type="entry name" value="DDE_Tnp_IS1595"/>
    <property type="match status" value="1"/>
</dbReference>
<dbReference type="STRING" id="391616.OA238_c32850"/>
<dbReference type="NCBIfam" id="NF033547">
    <property type="entry name" value="transpos_IS1595"/>
    <property type="match status" value="1"/>
</dbReference>
<dbReference type="HOGENOM" id="CLU_044348_1_5_5"/>
<feature type="domain" description="ISXO2-like transposase" evidence="1">
    <location>
        <begin position="107"/>
        <end position="253"/>
    </location>
</feature>
<sequence>MSVLWHLQGLAVKAKSRDLGMCRLRTADIRDGWHGNAQQPFAVANLVSCRAHHHQPFQRHVSAATSGATWPWQLQDGSPSSLGPMALLGDLLLQKLRRSMVNPDRNPLKDLVEIDETEMPFRSRHDPEDRPKGGRSPVGKMFVVCAVELSSDGHPRRIRMKHIPDGASKTLHGFIGQAVEPGAHIITDGWLGYENPPANTHEAKVVSGKKARDILHWVHRVFSNLKTRAKGVFHGLRKCHLQRYLDEFVFRWNRRRHMRSGFDTLLGIGVGLGPATYRDDPIHLSSHKGEVLRHVNMCGNRTKRDKPIFKE</sequence>
<accession>M9RM47</accession>
<name>M9RM47_9RHOB</name>
<dbReference type="Proteomes" id="UP000004688">
    <property type="component" value="Chromosome"/>
</dbReference>
<gene>
    <name evidence="2" type="ORF">OA238_c32850</name>
</gene>
<dbReference type="InterPro" id="IPR024445">
    <property type="entry name" value="Tnp_ISXO2-like"/>
</dbReference>
<evidence type="ECO:0000313" key="2">
    <source>
        <dbReference type="EMBL" id="AGI73267.1"/>
    </source>
</evidence>
<dbReference type="AlphaFoldDB" id="M9RM47"/>
<protein>
    <submittedName>
        <fullName evidence="2">Putative IS1595 family transposase</fullName>
    </submittedName>
</protein>
<dbReference type="EMBL" id="CP003742">
    <property type="protein sequence ID" value="AGI73267.1"/>
    <property type="molecule type" value="Genomic_DNA"/>
</dbReference>
<evidence type="ECO:0000259" key="1">
    <source>
        <dbReference type="SMART" id="SM01126"/>
    </source>
</evidence>